<dbReference type="InParanoid" id="M1CKR1"/>
<protein>
    <submittedName>
        <fullName evidence="2">RNA binding protein</fullName>
    </submittedName>
</protein>
<sequence>MARINVTEMNSEQLHQSRMAMLSESIKSIAFKKQQITKEFKKGDEVEVASQELGFIGSYYAAAIICSSGDDYYRIKYKTLLTDDESEPLEDVFFAAEICPVPHNQDETKSENGFRLYDMVDVFDNDGWWFGFISAKVGDEYYVYFPTTGDNIAYPPHVLRFHQEWSNGKQQITKVFQKGDEVEVASQVYGFIGSYYDATILSPVGAYHYRIKYKTLLTDDESAPLEEMVSAAVIRPVPPHQDETMSENGFLLYDIVDVFANDGWWFGFISGKIGEEYYVYFPTTADNIAYPHHVLRFHQEWVNGKWKYLPKTRN</sequence>
<organism evidence="2 3">
    <name type="scientific">Solanum tuberosum</name>
    <name type="common">Potato</name>
    <dbReference type="NCBI Taxonomy" id="4113"/>
    <lineage>
        <taxon>Eukaryota</taxon>
        <taxon>Viridiplantae</taxon>
        <taxon>Streptophyta</taxon>
        <taxon>Embryophyta</taxon>
        <taxon>Tracheophyta</taxon>
        <taxon>Spermatophyta</taxon>
        <taxon>Magnoliopsida</taxon>
        <taxon>eudicotyledons</taxon>
        <taxon>Gunneridae</taxon>
        <taxon>Pentapetalae</taxon>
        <taxon>asterids</taxon>
        <taxon>lamiids</taxon>
        <taxon>Solanales</taxon>
        <taxon>Solanaceae</taxon>
        <taxon>Solanoideae</taxon>
        <taxon>Solaneae</taxon>
        <taxon>Solanum</taxon>
    </lineage>
</organism>
<dbReference type="AlphaFoldDB" id="M1CKR1"/>
<dbReference type="OMA" id="CCELRLA"/>
<dbReference type="EnsemblPlants" id="PGSC0003DMT400069593">
    <property type="protein sequence ID" value="PGSC0003DMT400069593"/>
    <property type="gene ID" value="PGSC0003DMG400027057"/>
</dbReference>
<dbReference type="InterPro" id="IPR008395">
    <property type="entry name" value="Agenet-like_dom"/>
</dbReference>
<dbReference type="HOGENOM" id="CLU_058356_0_0_1"/>
<reference evidence="3" key="1">
    <citation type="journal article" date="2011" name="Nature">
        <title>Genome sequence and analysis of the tuber crop potato.</title>
        <authorList>
            <consortium name="The Potato Genome Sequencing Consortium"/>
        </authorList>
    </citation>
    <scope>NUCLEOTIDE SEQUENCE [LARGE SCALE GENOMIC DNA]</scope>
    <source>
        <strain evidence="3">cv. DM1-3 516 R44</strain>
    </source>
</reference>
<feature type="domain" description="Agenet" evidence="1">
    <location>
        <begin position="174"/>
        <end position="242"/>
    </location>
</feature>
<keyword evidence="3" id="KW-1185">Reference proteome</keyword>
<dbReference type="PANTHER" id="PTHR31917:SF159">
    <property type="entry name" value="AGENET DOMAIN-CONTAINING PROTEIN"/>
    <property type="match status" value="1"/>
</dbReference>
<dbReference type="PaxDb" id="4113-PGSC0003DMT400069593"/>
<feature type="domain" description="Agenet" evidence="1">
    <location>
        <begin position="112"/>
        <end position="167"/>
    </location>
</feature>
<dbReference type="Pfam" id="PF05641">
    <property type="entry name" value="Agenet"/>
    <property type="match status" value="2"/>
</dbReference>
<evidence type="ECO:0000259" key="1">
    <source>
        <dbReference type="SMART" id="SM00743"/>
    </source>
</evidence>
<dbReference type="STRING" id="4113.M1CKR1"/>
<dbReference type="CDD" id="cd20406">
    <property type="entry name" value="Tudor_Agenet_AtDUF_rpt2_4"/>
    <property type="match status" value="1"/>
</dbReference>
<dbReference type="SMART" id="SM00743">
    <property type="entry name" value="Agenet"/>
    <property type="match status" value="4"/>
</dbReference>
<evidence type="ECO:0000313" key="3">
    <source>
        <dbReference type="Proteomes" id="UP000011115"/>
    </source>
</evidence>
<name>M1CKR1_SOLTU</name>
<dbReference type="eggNOG" id="ENOG502S5TM">
    <property type="taxonomic scope" value="Eukaryota"/>
</dbReference>
<dbReference type="InterPro" id="IPR014002">
    <property type="entry name" value="Agenet_dom_plant"/>
</dbReference>
<accession>M1CKR1</accession>
<dbReference type="Proteomes" id="UP000011115">
    <property type="component" value="Unassembled WGS sequence"/>
</dbReference>
<dbReference type="CDD" id="cd20405">
    <property type="entry name" value="Tudor_Agenet_AtDUF_rpt1_3"/>
    <property type="match status" value="2"/>
</dbReference>
<dbReference type="PANTHER" id="PTHR31917">
    <property type="entry name" value="AGENET DOMAIN-CONTAINING PROTEIN-RELATED"/>
    <property type="match status" value="1"/>
</dbReference>
<feature type="domain" description="Agenet" evidence="1">
    <location>
        <begin position="38"/>
        <end position="106"/>
    </location>
</feature>
<dbReference type="Gramene" id="PGSC0003DMT400069593">
    <property type="protein sequence ID" value="PGSC0003DMT400069593"/>
    <property type="gene ID" value="PGSC0003DMG400027057"/>
</dbReference>
<feature type="domain" description="Agenet" evidence="1">
    <location>
        <begin position="248"/>
        <end position="303"/>
    </location>
</feature>
<reference evidence="2" key="2">
    <citation type="submission" date="2015-06" db="UniProtKB">
        <authorList>
            <consortium name="EnsemblPlants"/>
        </authorList>
    </citation>
    <scope>IDENTIFICATION</scope>
    <source>
        <strain evidence="2">DM1-3 516 R44</strain>
    </source>
</reference>
<evidence type="ECO:0000313" key="2">
    <source>
        <dbReference type="EnsemblPlants" id="PGSC0003DMT400069593"/>
    </source>
</evidence>
<proteinExistence type="predicted"/>